<evidence type="ECO:0000256" key="6">
    <source>
        <dbReference type="ARBA" id="ARBA00021749"/>
    </source>
</evidence>
<dbReference type="Gene3D" id="3.90.190.20">
    <property type="entry name" value="Mur ligase, C-terminal domain"/>
    <property type="match status" value="1"/>
</dbReference>
<dbReference type="FunFam" id="3.40.1190.10:FF:000001">
    <property type="entry name" value="UDP-N-acetylmuramate--L-alanine ligase"/>
    <property type="match status" value="1"/>
</dbReference>
<dbReference type="EC" id="6.3.2.8" evidence="5 19"/>
<keyword evidence="10 19" id="KW-0547">Nucleotide-binding</keyword>
<evidence type="ECO:0000313" key="24">
    <source>
        <dbReference type="Proteomes" id="UP000683585"/>
    </source>
</evidence>
<evidence type="ECO:0000256" key="3">
    <source>
        <dbReference type="ARBA" id="ARBA00004752"/>
    </source>
</evidence>
<sequence length="506" mass="55709">MTSNKIIELNIVNKNVHIEQASKMRITLPKMNCVRHIYFVGIGGAGMGGIAEVLFKEGYKISGSDLEPNSVTNRLTALGVKIYFQHNPENAKDASVVVVSSAISADNPEIIAARELRIPVICRAKILAELMRFRHGIAIAGTHGKTTTTAMIASIYSAAGLDPTVVNGGILKSAGTNARLGFGRYLIVEADESDASFLHLQPIVAVVTNIESDHIGTYYGDFNNLQHNFIKFLHNLPFYGRAVMCIDDPVVRKLLSRIGRKITTYGFSKDADVRIESYQQNGTQGILSICSHGKRSLPITLQVPGRHNALNAAAAVSVAIEENIADEFLISALENFQGVVRRFDLLGEYFLRNVNGNEGKVILIDDYGHHPTEVDSSIKTVRAGWPDSRLVMVFQPHRFTRTHDLYEDFINVLSQVDLLLILDVYSAGEKPIHGADSRSLCRAIRRHSNLHTILVSNAAVLPEILSQFLKNNDLILIQGAGNIGDMARTLARQKLQPLNITKEEKV</sequence>
<dbReference type="InterPro" id="IPR000713">
    <property type="entry name" value="Mur_ligase_N"/>
</dbReference>
<keyword evidence="11 19" id="KW-0067">ATP-binding</keyword>
<keyword evidence="24" id="KW-1185">Reference proteome</keyword>
<dbReference type="InterPro" id="IPR013221">
    <property type="entry name" value="Mur_ligase_cen"/>
</dbReference>
<evidence type="ECO:0000256" key="13">
    <source>
        <dbReference type="ARBA" id="ARBA00022984"/>
    </source>
</evidence>
<feature type="domain" description="Mur ligase C-terminal" evidence="21">
    <location>
        <begin position="358"/>
        <end position="481"/>
    </location>
</feature>
<keyword evidence="13 19" id="KW-0573">Peptidoglycan synthesis</keyword>
<dbReference type="InterPro" id="IPR050061">
    <property type="entry name" value="MurCDEF_pg_biosynth"/>
</dbReference>
<dbReference type="GO" id="GO:0009252">
    <property type="term" value="P:peptidoglycan biosynthetic process"/>
    <property type="evidence" value="ECO:0007669"/>
    <property type="project" value="UniProtKB-UniRule"/>
</dbReference>
<evidence type="ECO:0000256" key="12">
    <source>
        <dbReference type="ARBA" id="ARBA00022960"/>
    </source>
</evidence>
<dbReference type="InterPro" id="IPR004101">
    <property type="entry name" value="Mur_ligase_C"/>
</dbReference>
<dbReference type="InterPro" id="IPR036615">
    <property type="entry name" value="Mur_ligase_C_dom_sf"/>
</dbReference>
<evidence type="ECO:0000256" key="15">
    <source>
        <dbReference type="ARBA" id="ARBA00023316"/>
    </source>
</evidence>
<evidence type="ECO:0000259" key="22">
    <source>
        <dbReference type="Pfam" id="PF08245"/>
    </source>
</evidence>
<keyword evidence="9 19" id="KW-0132">Cell division</keyword>
<dbReference type="KEGG" id="ptf:PROFFT_A_01760"/>
<comment type="function">
    <text evidence="1 19">Cell wall formation.</text>
</comment>
<dbReference type="InterPro" id="IPR005758">
    <property type="entry name" value="UDP-N-AcMur_Ala_ligase_MurC"/>
</dbReference>
<dbReference type="Pfam" id="PF01225">
    <property type="entry name" value="Mur_ligase"/>
    <property type="match status" value="1"/>
</dbReference>
<comment type="pathway">
    <text evidence="17">Glycan biosynthesis.</text>
</comment>
<dbReference type="InterPro" id="IPR036565">
    <property type="entry name" value="Mur-like_cat_sf"/>
</dbReference>
<comment type="subcellular location">
    <subcellularLocation>
        <location evidence="2 19">Cytoplasm</location>
    </subcellularLocation>
</comment>
<dbReference type="GO" id="GO:0008360">
    <property type="term" value="P:regulation of cell shape"/>
    <property type="evidence" value="ECO:0007669"/>
    <property type="project" value="UniProtKB-KW"/>
</dbReference>
<evidence type="ECO:0000256" key="19">
    <source>
        <dbReference type="HAMAP-Rule" id="MF_00046"/>
    </source>
</evidence>
<protein>
    <recommendedName>
        <fullName evidence="6 19">UDP-N-acetylmuramate--L-alanine ligase</fullName>
        <ecNumber evidence="5 19">6.3.2.8</ecNumber>
    </recommendedName>
    <alternativeName>
        <fullName evidence="18 19">UDP-N-acetylmuramoyl-L-alanine synthetase</fullName>
    </alternativeName>
</protein>
<evidence type="ECO:0000256" key="14">
    <source>
        <dbReference type="ARBA" id="ARBA00023306"/>
    </source>
</evidence>
<evidence type="ECO:0000259" key="20">
    <source>
        <dbReference type="Pfam" id="PF01225"/>
    </source>
</evidence>
<evidence type="ECO:0000256" key="11">
    <source>
        <dbReference type="ARBA" id="ARBA00022840"/>
    </source>
</evidence>
<dbReference type="GO" id="GO:0005524">
    <property type="term" value="F:ATP binding"/>
    <property type="evidence" value="ECO:0007669"/>
    <property type="project" value="UniProtKB-UniRule"/>
</dbReference>
<feature type="domain" description="Mur ligase central" evidence="22">
    <location>
        <begin position="139"/>
        <end position="319"/>
    </location>
</feature>
<evidence type="ECO:0000256" key="1">
    <source>
        <dbReference type="ARBA" id="ARBA00003921"/>
    </source>
</evidence>
<dbReference type="EMBL" id="LR890047">
    <property type="protein sequence ID" value="CAD6508600.1"/>
    <property type="molecule type" value="Genomic_DNA"/>
</dbReference>
<feature type="binding site" evidence="19">
    <location>
        <begin position="141"/>
        <end position="147"/>
    </location>
    <ligand>
        <name>ATP</name>
        <dbReference type="ChEBI" id="CHEBI:30616"/>
    </ligand>
</feature>
<feature type="domain" description="Mur ligase N-terminal catalytic" evidence="20">
    <location>
        <begin position="36"/>
        <end position="134"/>
    </location>
</feature>
<comment type="similarity">
    <text evidence="4 19">Belongs to the MurCDEF family.</text>
</comment>
<evidence type="ECO:0000256" key="8">
    <source>
        <dbReference type="ARBA" id="ARBA00022598"/>
    </source>
</evidence>
<dbReference type="HAMAP" id="MF_00046">
    <property type="entry name" value="MurC"/>
    <property type="match status" value="1"/>
</dbReference>
<dbReference type="Pfam" id="PF08245">
    <property type="entry name" value="Mur_ligase_M"/>
    <property type="match status" value="1"/>
</dbReference>
<evidence type="ECO:0000256" key="7">
    <source>
        <dbReference type="ARBA" id="ARBA00022490"/>
    </source>
</evidence>
<dbReference type="Gene3D" id="3.40.1190.10">
    <property type="entry name" value="Mur-like, catalytic domain"/>
    <property type="match status" value="1"/>
</dbReference>
<reference evidence="23" key="1">
    <citation type="submission" date="2020-10" db="EMBL/GenBank/DDBJ databases">
        <authorList>
            <person name="Szabo G."/>
        </authorList>
    </citation>
    <scope>NUCLEOTIDE SEQUENCE</scope>
    <source>
        <strain evidence="23">PROFFT</strain>
    </source>
</reference>
<evidence type="ECO:0000256" key="17">
    <source>
        <dbReference type="ARBA" id="ARBA00060592"/>
    </source>
</evidence>
<evidence type="ECO:0000256" key="5">
    <source>
        <dbReference type="ARBA" id="ARBA00012211"/>
    </source>
</evidence>
<comment type="catalytic activity">
    <reaction evidence="16 19">
        <text>UDP-N-acetyl-alpha-D-muramate + L-alanine + ATP = UDP-N-acetyl-alpha-D-muramoyl-L-alanine + ADP + phosphate + H(+)</text>
        <dbReference type="Rhea" id="RHEA:23372"/>
        <dbReference type="ChEBI" id="CHEBI:15378"/>
        <dbReference type="ChEBI" id="CHEBI:30616"/>
        <dbReference type="ChEBI" id="CHEBI:43474"/>
        <dbReference type="ChEBI" id="CHEBI:57972"/>
        <dbReference type="ChEBI" id="CHEBI:70757"/>
        <dbReference type="ChEBI" id="CHEBI:83898"/>
        <dbReference type="ChEBI" id="CHEBI:456216"/>
        <dbReference type="EC" id="6.3.2.8"/>
    </reaction>
</comment>
<comment type="pathway">
    <text evidence="3 19">Cell wall biogenesis; peptidoglycan biosynthesis.</text>
</comment>
<dbReference type="Pfam" id="PF02875">
    <property type="entry name" value="Mur_ligase_C"/>
    <property type="match status" value="1"/>
</dbReference>
<dbReference type="GO" id="GO:0008763">
    <property type="term" value="F:UDP-N-acetylmuramate-L-alanine ligase activity"/>
    <property type="evidence" value="ECO:0007669"/>
    <property type="project" value="UniProtKB-UniRule"/>
</dbReference>
<dbReference type="GO" id="GO:0005737">
    <property type="term" value="C:cytoplasm"/>
    <property type="evidence" value="ECO:0007669"/>
    <property type="project" value="UniProtKB-SubCell"/>
</dbReference>
<proteinExistence type="inferred from homology"/>
<dbReference type="FunFam" id="3.40.50.720:FF:000046">
    <property type="entry name" value="UDP-N-acetylmuramate--L-alanine ligase"/>
    <property type="match status" value="1"/>
</dbReference>
<dbReference type="PANTHER" id="PTHR43445:SF3">
    <property type="entry name" value="UDP-N-ACETYLMURAMATE--L-ALANINE LIGASE"/>
    <property type="match status" value="1"/>
</dbReference>
<keyword evidence="14 19" id="KW-0131">Cell cycle</keyword>
<organism evidence="23 24">
    <name type="scientific">Candidatus Profftia tarda</name>
    <dbReference type="NCBI Taxonomy" id="1177216"/>
    <lineage>
        <taxon>Bacteria</taxon>
        <taxon>Pseudomonadati</taxon>
        <taxon>Pseudomonadota</taxon>
        <taxon>Gammaproteobacteria</taxon>
        <taxon>Enterobacterales</taxon>
        <taxon>Enterobacteriaceae</taxon>
        <taxon>Candidatus Profftia</taxon>
    </lineage>
</organism>
<evidence type="ECO:0000313" key="23">
    <source>
        <dbReference type="EMBL" id="CAD6508600.1"/>
    </source>
</evidence>
<dbReference type="AlphaFoldDB" id="A0A8E4H4B3"/>
<evidence type="ECO:0000256" key="2">
    <source>
        <dbReference type="ARBA" id="ARBA00004496"/>
    </source>
</evidence>
<evidence type="ECO:0000256" key="16">
    <source>
        <dbReference type="ARBA" id="ARBA00047833"/>
    </source>
</evidence>
<dbReference type="UniPathway" id="UPA00219"/>
<dbReference type="CDD" id="cd01983">
    <property type="entry name" value="SIMIBI"/>
    <property type="match status" value="1"/>
</dbReference>
<keyword evidence="7 19" id="KW-0963">Cytoplasm</keyword>
<evidence type="ECO:0000256" key="4">
    <source>
        <dbReference type="ARBA" id="ARBA00010416"/>
    </source>
</evidence>
<dbReference type="SUPFAM" id="SSF53244">
    <property type="entry name" value="MurD-like peptide ligases, peptide-binding domain"/>
    <property type="match status" value="1"/>
</dbReference>
<gene>
    <name evidence="19 23" type="primary">murC</name>
    <name evidence="23" type="ORF">PROFFT_A_01760</name>
</gene>
<dbReference type="Gene3D" id="3.40.50.720">
    <property type="entry name" value="NAD(P)-binding Rossmann-like Domain"/>
    <property type="match status" value="1"/>
</dbReference>
<dbReference type="NCBIfam" id="TIGR01082">
    <property type="entry name" value="murC"/>
    <property type="match status" value="1"/>
</dbReference>
<name>A0A8E4H4B3_9ENTR</name>
<evidence type="ECO:0000256" key="10">
    <source>
        <dbReference type="ARBA" id="ARBA00022741"/>
    </source>
</evidence>
<dbReference type="GO" id="GO:0071555">
    <property type="term" value="P:cell wall organization"/>
    <property type="evidence" value="ECO:0007669"/>
    <property type="project" value="UniProtKB-KW"/>
</dbReference>
<keyword evidence="15 19" id="KW-0961">Cell wall biogenesis/degradation</keyword>
<keyword evidence="8 19" id="KW-0436">Ligase</keyword>
<dbReference type="Proteomes" id="UP000683585">
    <property type="component" value="Chromosome"/>
</dbReference>
<dbReference type="PANTHER" id="PTHR43445">
    <property type="entry name" value="UDP-N-ACETYLMURAMATE--L-ALANINE LIGASE-RELATED"/>
    <property type="match status" value="1"/>
</dbReference>
<keyword evidence="12 19" id="KW-0133">Cell shape</keyword>
<dbReference type="SUPFAM" id="SSF53623">
    <property type="entry name" value="MurD-like peptide ligases, catalytic domain"/>
    <property type="match status" value="1"/>
</dbReference>
<accession>A0A8E4H4B3</accession>
<evidence type="ECO:0000259" key="21">
    <source>
        <dbReference type="Pfam" id="PF02875"/>
    </source>
</evidence>
<evidence type="ECO:0000256" key="9">
    <source>
        <dbReference type="ARBA" id="ARBA00022618"/>
    </source>
</evidence>
<dbReference type="SUPFAM" id="SSF51984">
    <property type="entry name" value="MurCD N-terminal domain"/>
    <property type="match status" value="1"/>
</dbReference>
<evidence type="ECO:0000256" key="18">
    <source>
        <dbReference type="ARBA" id="ARBA00079022"/>
    </source>
</evidence>
<dbReference type="GO" id="GO:0051301">
    <property type="term" value="P:cell division"/>
    <property type="evidence" value="ECO:0007669"/>
    <property type="project" value="UniProtKB-KW"/>
</dbReference>